<dbReference type="InterPro" id="IPR008772">
    <property type="entry name" value="Phosphonate_metab_PhnH"/>
</dbReference>
<dbReference type="InterPro" id="IPR038058">
    <property type="entry name" value="PhnH-like_sp"/>
</dbReference>
<dbReference type="GO" id="GO:0019634">
    <property type="term" value="P:organic phosphonate metabolic process"/>
    <property type="evidence" value="ECO:0007669"/>
    <property type="project" value="InterPro"/>
</dbReference>
<dbReference type="NCBIfam" id="TIGR03293">
    <property type="entry name" value="PhnG_redo"/>
    <property type="match status" value="1"/>
</dbReference>
<dbReference type="InterPro" id="IPR009609">
    <property type="entry name" value="Phosphonate_metab_PhnG"/>
</dbReference>
<dbReference type="NCBIfam" id="TIGR03292">
    <property type="entry name" value="PhnH_redo"/>
    <property type="match status" value="1"/>
</dbReference>
<organism evidence="1 2">
    <name type="scientific">Raoultella terrigena</name>
    <name type="common">Klebsiella terrigena</name>
    <dbReference type="NCBI Taxonomy" id="577"/>
    <lineage>
        <taxon>Bacteria</taxon>
        <taxon>Pseudomonadati</taxon>
        <taxon>Pseudomonadota</taxon>
        <taxon>Gammaproteobacteria</taxon>
        <taxon>Enterobacterales</taxon>
        <taxon>Enterobacteriaceae</taxon>
        <taxon>Klebsiella/Raoultella group</taxon>
        <taxon>Raoultella</taxon>
    </lineage>
</organism>
<dbReference type="SUPFAM" id="SSF159709">
    <property type="entry name" value="PhnH-like"/>
    <property type="match status" value="1"/>
</dbReference>
<name>A0A3P8M605_RAOTE</name>
<accession>A0A3P8M605</accession>
<dbReference type="KEGG" id="rtg:NCTC13098_06773"/>
<dbReference type="GO" id="GO:0016829">
    <property type="term" value="F:lyase activity"/>
    <property type="evidence" value="ECO:0007669"/>
    <property type="project" value="UniProtKB-KW"/>
</dbReference>
<evidence type="ECO:0000313" key="2">
    <source>
        <dbReference type="Proteomes" id="UP000274346"/>
    </source>
</evidence>
<dbReference type="Pfam" id="PF05845">
    <property type="entry name" value="PhnH"/>
    <property type="match status" value="1"/>
</dbReference>
<reference evidence="1 2" key="1">
    <citation type="submission" date="2018-12" db="EMBL/GenBank/DDBJ databases">
        <authorList>
            <consortium name="Pathogen Informatics"/>
        </authorList>
    </citation>
    <scope>NUCLEOTIDE SEQUENCE [LARGE SCALE GENOMIC DNA]</scope>
    <source>
        <strain evidence="1 2">NCTC13098</strain>
    </source>
</reference>
<dbReference type="GO" id="GO:0015716">
    <property type="term" value="P:organic phosphonate transport"/>
    <property type="evidence" value="ECO:0007669"/>
    <property type="project" value="InterPro"/>
</dbReference>
<dbReference type="AlphaFoldDB" id="A0A3P8M605"/>
<proteinExistence type="predicted"/>
<dbReference type="EMBL" id="LR131271">
    <property type="protein sequence ID" value="VDR30333.1"/>
    <property type="molecule type" value="Genomic_DNA"/>
</dbReference>
<evidence type="ECO:0000313" key="1">
    <source>
        <dbReference type="EMBL" id="VDR30333.1"/>
    </source>
</evidence>
<keyword evidence="1" id="KW-0456">Lyase</keyword>
<dbReference type="Gene3D" id="3.40.50.11310">
    <property type="entry name" value="Bacterial phosphonate metabolism protein PhnH"/>
    <property type="match status" value="1"/>
</dbReference>
<dbReference type="Pfam" id="PF06754">
    <property type="entry name" value="PhnG"/>
    <property type="match status" value="1"/>
</dbReference>
<gene>
    <name evidence="1" type="primary">phnH</name>
    <name evidence="1" type="ORF">NCTC13098_06773</name>
</gene>
<dbReference type="Proteomes" id="UP000274346">
    <property type="component" value="Chromosome"/>
</dbReference>
<protein>
    <submittedName>
        <fullName evidence="1">Carbon-phosphorus lyase complex subunit</fullName>
    </submittedName>
</protein>
<sequence length="344" mass="37977">MHFDTATRQRWMSVLAHSEPQELLARMQTLQLAPQYESIRAPETGLVQLQARMGGIGDRFFAGDATLTRAAIRLADGTLGYSWILGRDRPHAERCAAIDALMQSPHHFHSLMETLITPLEEQRSARIEARRAEVNASRVDFFTLVRGDNGMTLQTAFTLPAQDAQHSFRRLLKAMSEPGVIVSLQQLQHGWQPLNVASTSLLLTLADRDTPVWFTAALHNDLVGQNLRFHTGAPLVEQPQQAVFAVTNERISAEQLNELSAGTVVAPETGVTLIVQLPSLSGGRMLRLTGAGIAEERMIAPQLPDCIIDELTERPHPFPLGIDLILTCGERLLAIPRTTHVEVC</sequence>